<dbReference type="PANTHER" id="PTHR37807">
    <property type="entry name" value="OS07G0160300 PROTEIN"/>
    <property type="match status" value="1"/>
</dbReference>
<protein>
    <recommendedName>
        <fullName evidence="5">Kinase</fullName>
    </recommendedName>
</protein>
<evidence type="ECO:0008006" key="5">
    <source>
        <dbReference type="Google" id="ProtNLM"/>
    </source>
</evidence>
<dbReference type="Pfam" id="PF12636">
    <property type="entry name" value="DUF3781"/>
    <property type="match status" value="1"/>
</dbReference>
<dbReference type="InterPro" id="IPR024229">
    <property type="entry name" value="DUF3781"/>
</dbReference>
<evidence type="ECO:0000313" key="2">
    <source>
        <dbReference type="EMBL" id="PJI28015.1"/>
    </source>
</evidence>
<dbReference type="Proteomes" id="UP000229884">
    <property type="component" value="Unassembled WGS sequence"/>
</dbReference>
<evidence type="ECO:0000313" key="4">
    <source>
        <dbReference type="Proteomes" id="UP000229884"/>
    </source>
</evidence>
<dbReference type="AlphaFoldDB" id="A0A0S3UKI2"/>
<reference evidence="2 4" key="2">
    <citation type="submission" date="2017-11" db="EMBL/GenBank/DDBJ databases">
        <title>Genome sequencing of Prevotella intermedia KCOM 2832.</title>
        <authorList>
            <person name="Kook J.-K."/>
            <person name="Park S.-N."/>
            <person name="Lim Y.K."/>
        </authorList>
    </citation>
    <scope>NUCLEOTIDE SEQUENCE [LARGE SCALE GENOMIC DNA]</scope>
    <source>
        <strain evidence="2 4">KCOM 2832</strain>
    </source>
</reference>
<evidence type="ECO:0000313" key="1">
    <source>
        <dbReference type="EMBL" id="BAU17886.1"/>
    </source>
</evidence>
<dbReference type="InterPro" id="IPR027417">
    <property type="entry name" value="P-loop_NTPase"/>
</dbReference>
<reference evidence="1 3" key="1">
    <citation type="journal article" date="2016" name="DNA Res.">
        <title>The complete genome sequencing of Prevotella intermedia strain OMA14 and a subsequent fine-scale, intra-species genomic comparison reveal an unusual amplification of conjugative and mobile transposons and identify a novel Prevotella-lineage-specific repeat.</title>
        <authorList>
            <person name="Naito M."/>
            <person name="Ogura Y."/>
            <person name="Itoh T."/>
            <person name="Shoji M."/>
            <person name="Okamoto M."/>
            <person name="Hayashi T."/>
            <person name="Nakayama K."/>
        </authorList>
    </citation>
    <scope>NUCLEOTIDE SEQUENCE [LARGE SCALE GENOMIC DNA]</scope>
    <source>
        <strain evidence="1 3">OMA14</strain>
    </source>
</reference>
<proteinExistence type="predicted"/>
<dbReference type="Pfam" id="PF13671">
    <property type="entry name" value="AAA_33"/>
    <property type="match status" value="1"/>
</dbReference>
<dbReference type="STRING" id="28131.BWX40_01330"/>
<organism evidence="1 3">
    <name type="scientific">Prevotella intermedia</name>
    <dbReference type="NCBI Taxonomy" id="28131"/>
    <lineage>
        <taxon>Bacteria</taxon>
        <taxon>Pseudomonadati</taxon>
        <taxon>Bacteroidota</taxon>
        <taxon>Bacteroidia</taxon>
        <taxon>Bacteroidales</taxon>
        <taxon>Prevotellaceae</taxon>
        <taxon>Prevotella</taxon>
    </lineage>
</organism>
<dbReference type="RefSeq" id="WP_006948394.1">
    <property type="nucleotide sequence ID" value="NZ_AP014597.1"/>
</dbReference>
<accession>A0A0S3UKI2</accession>
<sequence>MNKAILFIFSGLPAVGKSTLAMSVVKHFGAVYLRIDTIEQGLKDLCRIDVEGEGYRLAYRMAADNLQLGNNVVADCCNPIELTRREWEDVAVNNNCRFVNIEVVCSDKTEHKKRAEQRNAEVANMKLPVWNDIENREYHEWHKNRIIIDTAGKTIKQCQTELKEKVADSLSQKGDGQEYESIDDSLKATIIEKLCYTKFVYDRINRKLGLYLSPQEIESFISDIIMHTDTNHFLKKGKNYYITNDTEHIRITVNSCTFRVISTDKI</sequence>
<name>A0A0S3UKI2_PREIN</name>
<dbReference type="EMBL" id="AP014597">
    <property type="protein sequence ID" value="BAU17886.1"/>
    <property type="molecule type" value="Genomic_DNA"/>
</dbReference>
<dbReference type="Proteomes" id="UP000217431">
    <property type="component" value="Chromosome I"/>
</dbReference>
<dbReference type="PANTHER" id="PTHR37807:SF3">
    <property type="entry name" value="OS07G0160300 PROTEIN"/>
    <property type="match status" value="1"/>
</dbReference>
<gene>
    <name evidence="2" type="ORF">CTM58_07990</name>
    <name evidence="1" type="ORF">PIOMA14_I_1378</name>
</gene>
<dbReference type="EMBL" id="PENG01000001">
    <property type="protein sequence ID" value="PJI28015.1"/>
    <property type="molecule type" value="Genomic_DNA"/>
</dbReference>
<dbReference type="SUPFAM" id="SSF52540">
    <property type="entry name" value="P-loop containing nucleoside triphosphate hydrolases"/>
    <property type="match status" value="1"/>
</dbReference>
<evidence type="ECO:0000313" key="3">
    <source>
        <dbReference type="Proteomes" id="UP000217431"/>
    </source>
</evidence>
<dbReference type="Gene3D" id="3.40.50.300">
    <property type="entry name" value="P-loop containing nucleotide triphosphate hydrolases"/>
    <property type="match status" value="1"/>
</dbReference>